<dbReference type="InterPro" id="IPR008978">
    <property type="entry name" value="HSP20-like_chaperone"/>
</dbReference>
<dbReference type="Pfam" id="PF05002">
    <property type="entry name" value="SGS"/>
    <property type="match status" value="1"/>
</dbReference>
<name>A0AAX4JCG8_9MICR</name>
<gene>
    <name evidence="2" type="ORF">VNE69_05161</name>
</gene>
<keyword evidence="3" id="KW-1185">Reference proteome</keyword>
<dbReference type="GeneID" id="90541385"/>
<evidence type="ECO:0000313" key="2">
    <source>
        <dbReference type="EMBL" id="WUR03572.1"/>
    </source>
</evidence>
<organism evidence="2 3">
    <name type="scientific">Vairimorpha necatrix</name>
    <dbReference type="NCBI Taxonomy" id="6039"/>
    <lineage>
        <taxon>Eukaryota</taxon>
        <taxon>Fungi</taxon>
        <taxon>Fungi incertae sedis</taxon>
        <taxon>Microsporidia</taxon>
        <taxon>Nosematidae</taxon>
        <taxon>Vairimorpha</taxon>
    </lineage>
</organism>
<dbReference type="Proteomes" id="UP001334084">
    <property type="component" value="Chromosome 5"/>
</dbReference>
<sequence>MDFAETKSFVILFSYDLSLDTTKINLIDKRSLFISPSQTIKLYREVTHIQAIKINRKSIEIILIKETPFKWYSLQGPEKIKETRQNKEEEEEEEENNDIIHVLSRIYENGDENTRRAMEKSLIESKGTELSTNWEDKK</sequence>
<dbReference type="GO" id="GO:0051087">
    <property type="term" value="F:protein-folding chaperone binding"/>
    <property type="evidence" value="ECO:0007669"/>
    <property type="project" value="InterPro"/>
</dbReference>
<dbReference type="PROSITE" id="PS51048">
    <property type="entry name" value="SGS"/>
    <property type="match status" value="1"/>
</dbReference>
<dbReference type="AlphaFoldDB" id="A0AAX4JCG8"/>
<evidence type="ECO:0000313" key="3">
    <source>
        <dbReference type="Proteomes" id="UP001334084"/>
    </source>
</evidence>
<dbReference type="SUPFAM" id="SSF49764">
    <property type="entry name" value="HSP20-like chaperones"/>
    <property type="match status" value="1"/>
</dbReference>
<proteinExistence type="predicted"/>
<evidence type="ECO:0000259" key="1">
    <source>
        <dbReference type="PROSITE" id="PS51048"/>
    </source>
</evidence>
<dbReference type="InterPro" id="IPR044563">
    <property type="entry name" value="Sgt1-like"/>
</dbReference>
<reference evidence="2" key="1">
    <citation type="journal article" date="2024" name="BMC Genomics">
        <title>Functional annotation of a divergent genome using sequence and structure-based similarity.</title>
        <authorList>
            <person name="Svedberg D."/>
            <person name="Winiger R.R."/>
            <person name="Berg A."/>
            <person name="Sharma H."/>
            <person name="Tellgren-Roth C."/>
            <person name="Debrunner-Vossbrinck B.A."/>
            <person name="Vossbrinck C.R."/>
            <person name="Barandun J."/>
        </authorList>
    </citation>
    <scope>NUCLEOTIDE SEQUENCE</scope>
    <source>
        <strain evidence="2">Illinois isolate</strain>
    </source>
</reference>
<dbReference type="KEGG" id="vnx:VNE69_05161"/>
<accession>A0AAX4JCG8</accession>
<dbReference type="RefSeq" id="XP_065329717.1">
    <property type="nucleotide sequence ID" value="XM_065473645.1"/>
</dbReference>
<dbReference type="PANTHER" id="PTHR45862">
    <property type="entry name" value="PROTEIN SGT1 HOMOLOG"/>
    <property type="match status" value="1"/>
</dbReference>
<protein>
    <submittedName>
        <fullName evidence="2">SGT1-like protein</fullName>
    </submittedName>
</protein>
<dbReference type="EMBL" id="CP142730">
    <property type="protein sequence ID" value="WUR03572.1"/>
    <property type="molecule type" value="Genomic_DNA"/>
</dbReference>
<feature type="domain" description="SGS" evidence="1">
    <location>
        <begin position="60"/>
        <end position="138"/>
    </location>
</feature>
<dbReference type="InterPro" id="IPR007699">
    <property type="entry name" value="SGS_dom"/>
</dbReference>